<evidence type="ECO:0000256" key="2">
    <source>
        <dbReference type="ARBA" id="ARBA00006772"/>
    </source>
</evidence>
<keyword evidence="4" id="KW-1133">Transmembrane helix</keyword>
<feature type="compositionally biased region" description="Acidic residues" evidence="6">
    <location>
        <begin position="135"/>
        <end position="146"/>
    </location>
</feature>
<evidence type="ECO:0008006" key="9">
    <source>
        <dbReference type="Google" id="ProtNLM"/>
    </source>
</evidence>
<dbReference type="Pfam" id="PF00939">
    <property type="entry name" value="Na_sulph_symp"/>
    <property type="match status" value="1"/>
</dbReference>
<evidence type="ECO:0000313" key="7">
    <source>
        <dbReference type="EnsemblMetazoa" id="BGLB034578-PA"/>
    </source>
</evidence>
<evidence type="ECO:0000256" key="6">
    <source>
        <dbReference type="SAM" id="MobiDB-lite"/>
    </source>
</evidence>
<organism evidence="7 8">
    <name type="scientific">Biomphalaria glabrata</name>
    <name type="common">Bloodfluke planorb</name>
    <name type="synonym">Freshwater snail</name>
    <dbReference type="NCBI Taxonomy" id="6526"/>
    <lineage>
        <taxon>Eukaryota</taxon>
        <taxon>Metazoa</taxon>
        <taxon>Spiralia</taxon>
        <taxon>Lophotrochozoa</taxon>
        <taxon>Mollusca</taxon>
        <taxon>Gastropoda</taxon>
        <taxon>Heterobranchia</taxon>
        <taxon>Euthyneura</taxon>
        <taxon>Panpulmonata</taxon>
        <taxon>Hygrophila</taxon>
        <taxon>Lymnaeoidea</taxon>
        <taxon>Planorbidae</taxon>
        <taxon>Biomphalaria</taxon>
    </lineage>
</organism>
<dbReference type="PANTHER" id="PTHR10283">
    <property type="entry name" value="SOLUTE CARRIER FAMILY 13 MEMBER"/>
    <property type="match status" value="1"/>
</dbReference>
<keyword evidence="3" id="KW-0812">Transmembrane</keyword>
<dbReference type="GO" id="GO:0005310">
    <property type="term" value="F:dicarboxylic acid transmembrane transporter activity"/>
    <property type="evidence" value="ECO:0007669"/>
    <property type="project" value="UniProtKB-ARBA"/>
</dbReference>
<reference evidence="7" key="1">
    <citation type="submission" date="2020-05" db="UniProtKB">
        <authorList>
            <consortium name="EnsemblMetazoa"/>
        </authorList>
    </citation>
    <scope>IDENTIFICATION</scope>
    <source>
        <strain evidence="7">BB02</strain>
    </source>
</reference>
<evidence type="ECO:0000256" key="5">
    <source>
        <dbReference type="ARBA" id="ARBA00023136"/>
    </source>
</evidence>
<dbReference type="VEuPathDB" id="VectorBase:BGLB034578"/>
<dbReference type="AlphaFoldDB" id="A0A2C9LT05"/>
<evidence type="ECO:0000313" key="8">
    <source>
        <dbReference type="Proteomes" id="UP000076420"/>
    </source>
</evidence>
<dbReference type="GO" id="GO:0015556">
    <property type="term" value="F:C4-dicarboxylate transmembrane transporter activity"/>
    <property type="evidence" value="ECO:0007669"/>
    <property type="project" value="UniProtKB-ARBA"/>
</dbReference>
<accession>A0A2C9LT05</accession>
<keyword evidence="5" id="KW-0472">Membrane</keyword>
<dbReference type="KEGG" id="bgt:106065051"/>
<feature type="region of interest" description="Disordered" evidence="6">
    <location>
        <begin position="97"/>
        <end position="148"/>
    </location>
</feature>
<dbReference type="InterPro" id="IPR001898">
    <property type="entry name" value="SLC13A/DASS"/>
</dbReference>
<protein>
    <recommendedName>
        <fullName evidence="9">Citrate transporter-like domain-containing protein</fullName>
    </recommendedName>
</protein>
<sequence length="187" mass="20420">MVFIGGLMMAIAIEYWELHRRVAIKILLMAGSEPRWLMLGMMLATWFLSMWISNTATTAMMIPIAEAILVQLKGTSTRLGNRVEKVGEVNALEMKVSPSKEDKEKQSETAVVVENGKVGNNAQEKQPTQEKAEGEADSYSETEDEDPHFKQLCKGMSLSICYAANSGGIATLTGTGPNLALKAHADQ</sequence>
<dbReference type="GO" id="GO:0005886">
    <property type="term" value="C:plasma membrane"/>
    <property type="evidence" value="ECO:0007669"/>
    <property type="project" value="TreeGrafter"/>
</dbReference>
<dbReference type="Proteomes" id="UP000076420">
    <property type="component" value="Unassembled WGS sequence"/>
</dbReference>
<feature type="compositionally biased region" description="Basic and acidic residues" evidence="6">
    <location>
        <begin position="98"/>
        <end position="107"/>
    </location>
</feature>
<evidence type="ECO:0000256" key="4">
    <source>
        <dbReference type="ARBA" id="ARBA00022989"/>
    </source>
</evidence>
<name>A0A2C9LT05_BIOGL</name>
<dbReference type="EnsemblMetazoa" id="BGLB034578-RA">
    <property type="protein sequence ID" value="BGLB034578-PA"/>
    <property type="gene ID" value="BGLB034578"/>
</dbReference>
<dbReference type="PANTHER" id="PTHR10283:SF82">
    <property type="entry name" value="SOLUTE CARRIER FAMILY 13 MEMBER 2"/>
    <property type="match status" value="1"/>
</dbReference>
<comment type="subcellular location">
    <subcellularLocation>
        <location evidence="1">Membrane</location>
        <topology evidence="1">Multi-pass membrane protein</topology>
    </subcellularLocation>
</comment>
<evidence type="ECO:0000256" key="1">
    <source>
        <dbReference type="ARBA" id="ARBA00004141"/>
    </source>
</evidence>
<gene>
    <name evidence="7" type="primary">106065051</name>
</gene>
<dbReference type="VEuPathDB" id="VectorBase:BGLAX_049894"/>
<proteinExistence type="inferred from homology"/>
<comment type="similarity">
    <text evidence="2">Belongs to the SLC13A/DASS transporter (TC 2.A.47) family. NADC subfamily.</text>
</comment>
<dbReference type="STRING" id="6526.A0A2C9LT05"/>
<evidence type="ECO:0000256" key="3">
    <source>
        <dbReference type="ARBA" id="ARBA00022692"/>
    </source>
</evidence>